<dbReference type="InterPro" id="IPR029485">
    <property type="entry name" value="CAT_C"/>
</dbReference>
<dbReference type="OrthoDB" id="3900342at2759"/>
<dbReference type="Gene3D" id="1.20.1740.10">
    <property type="entry name" value="Amino acid/polyamine transporter I"/>
    <property type="match status" value="2"/>
</dbReference>
<keyword evidence="3 6" id="KW-0812">Transmembrane</keyword>
<keyword evidence="4 6" id="KW-1133">Transmembrane helix</keyword>
<feature type="transmembrane region" description="Helical" evidence="6">
    <location>
        <begin position="50"/>
        <end position="71"/>
    </location>
</feature>
<dbReference type="PANTHER" id="PTHR43243">
    <property type="entry name" value="INNER MEMBRANE TRANSPORTER YGJI-RELATED"/>
    <property type="match status" value="1"/>
</dbReference>
<dbReference type="eggNOG" id="KOG1286">
    <property type="taxonomic scope" value="Eukaryota"/>
</dbReference>
<feature type="transmembrane region" description="Helical" evidence="6">
    <location>
        <begin position="375"/>
        <end position="396"/>
    </location>
</feature>
<reference evidence="8" key="2">
    <citation type="submission" date="2015-06" db="UniProtKB">
        <authorList>
            <consortium name="EnsemblMetazoa"/>
        </authorList>
    </citation>
    <scope>IDENTIFICATION</scope>
</reference>
<feature type="transmembrane region" description="Helical" evidence="6">
    <location>
        <begin position="246"/>
        <end position="267"/>
    </location>
</feature>
<dbReference type="GO" id="GO:0005886">
    <property type="term" value="C:plasma membrane"/>
    <property type="evidence" value="ECO:0007669"/>
    <property type="project" value="TreeGrafter"/>
</dbReference>
<dbReference type="FunFam" id="1.20.1740.10:FF:000010">
    <property type="entry name" value="probable cationic amino acid transporter"/>
    <property type="match status" value="1"/>
</dbReference>
<dbReference type="HOGENOM" id="CLU_007946_15_7_1"/>
<feature type="transmembrane region" description="Helical" evidence="6">
    <location>
        <begin position="279"/>
        <end position="305"/>
    </location>
</feature>
<feature type="transmembrane region" description="Helical" evidence="6">
    <location>
        <begin position="592"/>
        <end position="610"/>
    </location>
</feature>
<dbReference type="KEGG" id="tut:107369180"/>
<feature type="transmembrane region" description="Helical" evidence="6">
    <location>
        <begin position="180"/>
        <end position="199"/>
    </location>
</feature>
<feature type="transmembrane region" description="Helical" evidence="6">
    <location>
        <begin position="325"/>
        <end position="354"/>
    </location>
</feature>
<evidence type="ECO:0000256" key="4">
    <source>
        <dbReference type="ARBA" id="ARBA00022989"/>
    </source>
</evidence>
<protein>
    <recommendedName>
        <fullName evidence="7">Cationic amino acid transporter C-terminal domain-containing protein</fullName>
    </recommendedName>
</protein>
<dbReference type="PANTHER" id="PTHR43243:SF4">
    <property type="entry name" value="CATIONIC AMINO ACID TRANSPORTER 4"/>
    <property type="match status" value="1"/>
</dbReference>
<feature type="transmembrane region" description="Helical" evidence="6">
    <location>
        <begin position="77"/>
        <end position="98"/>
    </location>
</feature>
<evidence type="ECO:0000256" key="3">
    <source>
        <dbReference type="ARBA" id="ARBA00022692"/>
    </source>
</evidence>
<dbReference type="Proteomes" id="UP000015104">
    <property type="component" value="Unassembled WGS sequence"/>
</dbReference>
<dbReference type="GO" id="GO:0015171">
    <property type="term" value="F:amino acid transmembrane transporter activity"/>
    <property type="evidence" value="ECO:0007669"/>
    <property type="project" value="TreeGrafter"/>
</dbReference>
<evidence type="ECO:0000256" key="2">
    <source>
        <dbReference type="ARBA" id="ARBA00022448"/>
    </source>
</evidence>
<dbReference type="Pfam" id="PF13520">
    <property type="entry name" value="AA_permease_2"/>
    <property type="match status" value="1"/>
</dbReference>
<feature type="transmembrane region" description="Helical" evidence="6">
    <location>
        <begin position="402"/>
        <end position="421"/>
    </location>
</feature>
<evidence type="ECO:0000256" key="6">
    <source>
        <dbReference type="SAM" id="Phobius"/>
    </source>
</evidence>
<evidence type="ECO:0000256" key="5">
    <source>
        <dbReference type="ARBA" id="ARBA00023136"/>
    </source>
</evidence>
<keyword evidence="2" id="KW-0813">Transport</keyword>
<dbReference type="AlphaFoldDB" id="T1L0G3"/>
<feature type="transmembrane region" description="Helical" evidence="6">
    <location>
        <begin position="534"/>
        <end position="555"/>
    </location>
</feature>
<feature type="transmembrane region" description="Helical" evidence="6">
    <location>
        <begin position="206"/>
        <end position="226"/>
    </location>
</feature>
<feature type="transmembrane region" description="Helical" evidence="6">
    <location>
        <begin position="506"/>
        <end position="528"/>
    </location>
</feature>
<organism evidence="8 9">
    <name type="scientific">Tetranychus urticae</name>
    <name type="common">Two-spotted spider mite</name>
    <dbReference type="NCBI Taxonomy" id="32264"/>
    <lineage>
        <taxon>Eukaryota</taxon>
        <taxon>Metazoa</taxon>
        <taxon>Ecdysozoa</taxon>
        <taxon>Arthropoda</taxon>
        <taxon>Chelicerata</taxon>
        <taxon>Arachnida</taxon>
        <taxon>Acari</taxon>
        <taxon>Acariformes</taxon>
        <taxon>Trombidiformes</taxon>
        <taxon>Prostigmata</taxon>
        <taxon>Eleutherengona</taxon>
        <taxon>Raphignathae</taxon>
        <taxon>Tetranychoidea</taxon>
        <taxon>Tetranychidae</taxon>
        <taxon>Tetranychus</taxon>
    </lineage>
</organism>
<feature type="transmembrane region" description="Helical" evidence="6">
    <location>
        <begin position="567"/>
        <end position="586"/>
    </location>
</feature>
<feature type="transmembrane region" description="Helical" evidence="6">
    <location>
        <begin position="110"/>
        <end position="131"/>
    </location>
</feature>
<dbReference type="OMA" id="TPMKRCL"/>
<keyword evidence="5 6" id="KW-0472">Membrane</keyword>
<keyword evidence="9" id="KW-1185">Reference proteome</keyword>
<evidence type="ECO:0000313" key="8">
    <source>
        <dbReference type="EnsemblMetazoa" id="tetur30g00540.1"/>
    </source>
</evidence>
<accession>T1L0G3</accession>
<dbReference type="EMBL" id="CAEY01000864">
    <property type="status" value="NOT_ANNOTATED_CDS"/>
    <property type="molecule type" value="Genomic_DNA"/>
</dbReference>
<dbReference type="InterPro" id="IPR002293">
    <property type="entry name" value="AA/rel_permease1"/>
</dbReference>
<feature type="domain" description="Cationic amino acid transporter C-terminal" evidence="7">
    <location>
        <begin position="565"/>
        <end position="615"/>
    </location>
</feature>
<sequence length="657" mass="72067">MSVSGLTRLTMSSNLWFKETWSKLRRTKQISGSSDMLETQLNRCLSTFDITLLGIGHMVGSGVYVLTAPIAKKVVGPAIVVAYIISGFASLLAALCYAEFSVRFPRAGSAYSYTYLVLGEFWAFTVGWNMVMENLIGVAVVSRACSAYIDSLLGGIIREYTLSMISGYIGLNLISQHIDLFAAAIVTIFVSFLTCGVRTTSYLNNVFSLVNIVIILVIILVGGYFADKQNWSLPDAGFMPFGWKGVFAASASCFYAFIGFDSIATSGEEAKDPQKSIPIATMISMAFATLAYVGVSAVLTLMIPFNEINDESGLPDALGRVGAGWAKILVIIGASCGMITVLVGTMYALTRIVYAMADDGLLFSWMSKVNEKTQIPLYAMYFFASIGAVLALFLDINTLVEMMSIGTLLAYLVVSASVIIVRYQPMEPIHQQLTCDLDDQQELNELSTESPRRSINDDHFLSSSIFSKRGDSISSSTNSSGLLQSIRGYFSRLRLLRYAPRSMPTICVFIMVKVIFLLCALGPLLIKASENNKLWLGVIAILAIILALSFAIIALHEQNTSSLRYKVPFVPFVPTLSIVFNATLMTNLQPLTWLRLIVWMTFGFIIYFIYGIKHSSLDPESNRVATNVRNWGSLDDQENLADNRVETGDSMSIGSAY</sequence>
<dbReference type="EnsemblMetazoa" id="tetur30g00540.1">
    <property type="protein sequence ID" value="tetur30g00540.1"/>
    <property type="gene ID" value="tetur30g00540"/>
</dbReference>
<dbReference type="Pfam" id="PF13906">
    <property type="entry name" value="AA_permease_C"/>
    <property type="match status" value="1"/>
</dbReference>
<evidence type="ECO:0000256" key="1">
    <source>
        <dbReference type="ARBA" id="ARBA00004141"/>
    </source>
</evidence>
<name>T1L0G3_TETUR</name>
<gene>
    <name evidence="8" type="primary">107369180</name>
</gene>
<comment type="subcellular location">
    <subcellularLocation>
        <location evidence="1">Membrane</location>
        <topology evidence="1">Multi-pass membrane protein</topology>
    </subcellularLocation>
</comment>
<reference evidence="9" key="1">
    <citation type="submission" date="2011-08" db="EMBL/GenBank/DDBJ databases">
        <authorList>
            <person name="Rombauts S."/>
        </authorList>
    </citation>
    <scope>NUCLEOTIDE SEQUENCE</scope>
    <source>
        <strain evidence="9">London</strain>
    </source>
</reference>
<evidence type="ECO:0000259" key="7">
    <source>
        <dbReference type="Pfam" id="PF13906"/>
    </source>
</evidence>
<evidence type="ECO:0000313" key="9">
    <source>
        <dbReference type="Proteomes" id="UP000015104"/>
    </source>
</evidence>
<proteinExistence type="predicted"/>